<dbReference type="RefSeq" id="WP_145909541.1">
    <property type="nucleotide sequence ID" value="NZ_BAAAMZ010000001.1"/>
</dbReference>
<name>A0A561TTA5_9ACTN</name>
<feature type="region of interest" description="Disordered" evidence="1">
    <location>
        <begin position="33"/>
        <end position="58"/>
    </location>
</feature>
<comment type="caution">
    <text evidence="3">The sequence shown here is derived from an EMBL/GenBank/DDBJ whole genome shotgun (WGS) entry which is preliminary data.</text>
</comment>
<organism evidence="3 4">
    <name type="scientific">Kitasatospora viridis</name>
    <dbReference type="NCBI Taxonomy" id="281105"/>
    <lineage>
        <taxon>Bacteria</taxon>
        <taxon>Bacillati</taxon>
        <taxon>Actinomycetota</taxon>
        <taxon>Actinomycetes</taxon>
        <taxon>Kitasatosporales</taxon>
        <taxon>Streptomycetaceae</taxon>
        <taxon>Kitasatospora</taxon>
    </lineage>
</organism>
<feature type="chain" id="PRO_5021972015" evidence="2">
    <location>
        <begin position="32"/>
        <end position="190"/>
    </location>
</feature>
<dbReference type="OrthoDB" id="3530191at2"/>
<reference evidence="3 4" key="1">
    <citation type="submission" date="2019-06" db="EMBL/GenBank/DDBJ databases">
        <title>Sequencing the genomes of 1000 actinobacteria strains.</title>
        <authorList>
            <person name="Klenk H.-P."/>
        </authorList>
    </citation>
    <scope>NUCLEOTIDE SEQUENCE [LARGE SCALE GENOMIC DNA]</scope>
    <source>
        <strain evidence="3 4">DSM 44826</strain>
    </source>
</reference>
<dbReference type="EMBL" id="VIWT01000003">
    <property type="protein sequence ID" value="TWF90330.1"/>
    <property type="molecule type" value="Genomic_DNA"/>
</dbReference>
<evidence type="ECO:0000313" key="4">
    <source>
        <dbReference type="Proteomes" id="UP000317940"/>
    </source>
</evidence>
<evidence type="ECO:0000256" key="2">
    <source>
        <dbReference type="SAM" id="SignalP"/>
    </source>
</evidence>
<accession>A0A561TTA5</accession>
<dbReference type="Proteomes" id="UP000317940">
    <property type="component" value="Unassembled WGS sequence"/>
</dbReference>
<keyword evidence="2" id="KW-0732">Signal</keyword>
<feature type="signal peptide" evidence="2">
    <location>
        <begin position="1"/>
        <end position="31"/>
    </location>
</feature>
<protein>
    <submittedName>
        <fullName evidence="3">Uncharacterized protein</fullName>
    </submittedName>
</protein>
<keyword evidence="4" id="KW-1185">Reference proteome</keyword>
<gene>
    <name evidence="3" type="ORF">FHX73_13374</name>
</gene>
<evidence type="ECO:0000256" key="1">
    <source>
        <dbReference type="SAM" id="MobiDB-lite"/>
    </source>
</evidence>
<feature type="compositionally biased region" description="Gly residues" evidence="1">
    <location>
        <begin position="34"/>
        <end position="49"/>
    </location>
</feature>
<evidence type="ECO:0000313" key="3">
    <source>
        <dbReference type="EMBL" id="TWF90330.1"/>
    </source>
</evidence>
<dbReference type="InterPro" id="IPR006311">
    <property type="entry name" value="TAT_signal"/>
</dbReference>
<dbReference type="AlphaFoldDB" id="A0A561TTA5"/>
<dbReference type="PROSITE" id="PS51318">
    <property type="entry name" value="TAT"/>
    <property type="match status" value="1"/>
</dbReference>
<sequence>MRIPSYPRRTALGAALAATAALLLLAPAAQAAGAAGGGGNGSGGSGDGGWHSYHGQDTDDPAGTVCPFHLHIASLVDQEETKTVSRYPDGSPEKVLWRGPLILRYTNVDTGAHVDRDQSGRGTQYLLPDGGTLWVLPKSSHMSARIRPGNPYHAAGDYLFSGGVVLLVHADKQVQVLAQHQVENLCDTLG</sequence>
<proteinExistence type="predicted"/>